<organism evidence="2 3">
    <name type="scientific">Trichinella nativa</name>
    <dbReference type="NCBI Taxonomy" id="6335"/>
    <lineage>
        <taxon>Eukaryota</taxon>
        <taxon>Metazoa</taxon>
        <taxon>Ecdysozoa</taxon>
        <taxon>Nematoda</taxon>
        <taxon>Enoplea</taxon>
        <taxon>Dorylaimia</taxon>
        <taxon>Trichinellida</taxon>
        <taxon>Trichinellidae</taxon>
        <taxon>Trichinella</taxon>
    </lineage>
</organism>
<feature type="transmembrane region" description="Helical" evidence="1">
    <location>
        <begin position="34"/>
        <end position="57"/>
    </location>
</feature>
<evidence type="ECO:0000313" key="2">
    <source>
        <dbReference type="EMBL" id="OUC47784.1"/>
    </source>
</evidence>
<accession>A0A1Y3ERM2</accession>
<dbReference type="Proteomes" id="UP000243006">
    <property type="component" value="Unassembled WGS sequence"/>
</dbReference>
<proteinExistence type="predicted"/>
<protein>
    <submittedName>
        <fullName evidence="2">Uncharacterized protein</fullName>
    </submittedName>
</protein>
<sequence>MRNVVESIASTWNTLAEMVHFLQSILHRIASLQLFAFLIFSNVVSALTPASALALALPSASASASACVPPTSYSALTRSRTTTGPGIRRRNFCFPTFLHAAKYKTKQDVI</sequence>
<keyword evidence="1" id="KW-1133">Transmembrane helix</keyword>
<keyword evidence="1" id="KW-0812">Transmembrane</keyword>
<dbReference type="AlphaFoldDB" id="A0A1Y3ERM2"/>
<evidence type="ECO:0000256" key="1">
    <source>
        <dbReference type="SAM" id="Phobius"/>
    </source>
</evidence>
<evidence type="ECO:0000313" key="3">
    <source>
        <dbReference type="Proteomes" id="UP000243006"/>
    </source>
</evidence>
<reference evidence="2 3" key="1">
    <citation type="submission" date="2015-04" db="EMBL/GenBank/DDBJ databases">
        <title>Draft genome of the roundworm Trichinella nativa.</title>
        <authorList>
            <person name="Mitreva M."/>
        </authorList>
    </citation>
    <scope>NUCLEOTIDE SEQUENCE [LARGE SCALE GENOMIC DNA]</scope>
    <source>
        <strain evidence="2 3">ISS45</strain>
    </source>
</reference>
<dbReference type="EMBL" id="LVZM01003772">
    <property type="protein sequence ID" value="OUC47784.1"/>
    <property type="molecule type" value="Genomic_DNA"/>
</dbReference>
<name>A0A1Y3ERM2_9BILA</name>
<gene>
    <name evidence="2" type="ORF">D917_06660</name>
</gene>
<keyword evidence="1" id="KW-0472">Membrane</keyword>
<comment type="caution">
    <text evidence="2">The sequence shown here is derived from an EMBL/GenBank/DDBJ whole genome shotgun (WGS) entry which is preliminary data.</text>
</comment>